<proteinExistence type="predicted"/>
<dbReference type="EMBL" id="JAOPJF010000086">
    <property type="protein sequence ID" value="KAK1140311.1"/>
    <property type="molecule type" value="Genomic_DNA"/>
</dbReference>
<comment type="caution">
    <text evidence="1">The sequence shown here is derived from an EMBL/GenBank/DDBJ whole genome shotgun (WGS) entry which is preliminary data.</text>
</comment>
<evidence type="ECO:0000313" key="1">
    <source>
        <dbReference type="EMBL" id="KAK1140311.1"/>
    </source>
</evidence>
<gene>
    <name evidence="1" type="ORF">N8T08_010514</name>
</gene>
<dbReference type="Proteomes" id="UP001177260">
    <property type="component" value="Unassembled WGS sequence"/>
</dbReference>
<organism evidence="1 2">
    <name type="scientific">Aspergillus melleus</name>
    <dbReference type="NCBI Taxonomy" id="138277"/>
    <lineage>
        <taxon>Eukaryota</taxon>
        <taxon>Fungi</taxon>
        <taxon>Dikarya</taxon>
        <taxon>Ascomycota</taxon>
        <taxon>Pezizomycotina</taxon>
        <taxon>Eurotiomycetes</taxon>
        <taxon>Eurotiomycetidae</taxon>
        <taxon>Eurotiales</taxon>
        <taxon>Aspergillaceae</taxon>
        <taxon>Aspergillus</taxon>
        <taxon>Aspergillus subgen. Circumdati</taxon>
    </lineage>
</organism>
<sequence>MLPQLLQRGEHLHAIAAEAQLISPSRNQDSIMALLTHFILGFIGLFAVRYLLFARRKSRLPLPPGPPPKPIIGNLLDLPPADSQSWHHWLKHKELYGPISSVTVFGQTLVILNSHQAAVDLMEKRSALYSSRPHLPIAEITGWKASLRHLPKSDRFRAFRKTIHQDMGTATALSKYHDVLDAESHRFLFQLLHTTSDKLADNIRRLSGAVILKIVYGYTIEPHGDDPLVDHAEETMIDFSRLVLPGAWMVNFVPFLSHLPEWFPGDGFKQLANAYNKRGMAMNDVPFEFVQQQMARKDYTRSFVSDLLETKSDEEIVVKWTAAALYAGGADTTVSAITTFFMAMALSPDVQRKAQDEIDRVVGTSRLPSLEDRNNLPYLDSLVKEVLRWHPVTPLGVTHAAVEDDVYNGYLIPKDANLVPNVWAFTHDPSVYHEPMEFNPERFLDIDGKTPEPDPGSIAFGYGRRVCPGRLLAEATIYLAVARSLAVFTVSKAVKNGKEVPVPLQFTSLAISHPAPFDCRIEVRSPGHEQLIEAVEKEHPWTKSHAAEINQNV</sequence>
<protein>
    <submittedName>
        <fullName evidence="1">Uncharacterized protein</fullName>
    </submittedName>
</protein>
<evidence type="ECO:0000313" key="2">
    <source>
        <dbReference type="Proteomes" id="UP001177260"/>
    </source>
</evidence>
<name>A0ACC3ARD9_9EURO</name>
<reference evidence="1 2" key="1">
    <citation type="journal article" date="2023" name="ACS Omega">
        <title>Identification of the Neoaspergillic Acid Biosynthesis Gene Cluster by Establishing an In Vitro CRISPR-Ribonucleoprotein Genetic System in Aspergillus melleus.</title>
        <authorList>
            <person name="Yuan B."/>
            <person name="Grau M.F."/>
            <person name="Murata R.M."/>
            <person name="Torok T."/>
            <person name="Venkateswaran K."/>
            <person name="Stajich J.E."/>
            <person name="Wang C.C.C."/>
        </authorList>
    </citation>
    <scope>NUCLEOTIDE SEQUENCE [LARGE SCALE GENOMIC DNA]</scope>
    <source>
        <strain evidence="1 2">IMV 1140</strain>
    </source>
</reference>
<accession>A0ACC3ARD9</accession>
<keyword evidence="2" id="KW-1185">Reference proteome</keyword>